<name>A0A7U4J9V4_9SPHN</name>
<evidence type="ECO:0000256" key="1">
    <source>
        <dbReference type="SAM" id="Coils"/>
    </source>
</evidence>
<organism evidence="3 4">
    <name type="scientific">Sphingomonas hengshuiensis</name>
    <dbReference type="NCBI Taxonomy" id="1609977"/>
    <lineage>
        <taxon>Bacteria</taxon>
        <taxon>Pseudomonadati</taxon>
        <taxon>Pseudomonadota</taxon>
        <taxon>Alphaproteobacteria</taxon>
        <taxon>Sphingomonadales</taxon>
        <taxon>Sphingomonadaceae</taxon>
        <taxon>Sphingomonas</taxon>
    </lineage>
</organism>
<sequence length="1016" mass="108204">MAGGSNRRDLFLQVSGTVEPLKAVMKAGRSALTEFRGDAVQQLEAVEKALADLGGAGAAQSARALTASYDGAFREIRRNAQDVLSAGSGQGALAVLNANSARETAQAAEISAAAIRQVADAAKAAAIAQGGENAALVQYAAAATVAAKEAEDIAIAMRQQATTLELVESKLGANGTALRRTRELSGQARAGLQQLTFQANDFAVGIAAGTPVQVIFAQQISQVTQALGMMAGGAKGVLGVIGGPWGQLVTAALVVLTPFVSKLWEGDEASKALEGRTLSLIDALSKEKFGTEAANKALKEFNQTKDDARKKDELSTKLALESARARLKDALATREQIKADLDRARAASGSSDPESLYARGQQDYLTPKLKEQDASIATLNTSIANLEIDAAKDFAKAAADPLEAIRQRYKLLREQAEHAATSDAKLRASLGATLAAYEIAEKAAIEGEQKKQAAARADERAQRAGNLTPAAVGTLLKDEFGGTVTSTTGGKHAKNSYHYRNQALDFVPAGGMASTTKQEIRAYLESQGVSIKELLGPGDKDHSDHFHVAFAKQPRSQESIDQRREQAAEAEANRQRAYEGQLQQAQDAQYRAQLALTEGVEEQADVQLERVRSAKEQRDRDIEQQVAANKLTGAEATKLKTIAADTLVLQQTAIERAEEQRLVREQQALLDRRLARDRAELDNQARLLDLQGSLATTQEERQRVALQLLAIEEQQARDAARRKIASDDPYVRREGRRDLKQIDAEAPYRREQVIQSTEGPLDAYRRRLVADTADMNEALEGVAVRGFGALEEAGAREIQNLLKLKGAFGEFASSVLADLAKIELKKGILWAIGLFSGASGSGWLSGVTGSSDALGLSGLGLAGGGRVERKAGGGRITGPGTGTSDSIFALIDGRDPLFVSNGESIVTAEATRRYWPLIDAMNKGRIPGLATGGLVAPAGFVPRIADWRSAANDLRPRNERIAVDANLTVNPSPLFETTMEQVSARTVYAAAEPIMAGAQARTTRALNRPELPGGFG</sequence>
<reference evidence="3 4" key="1">
    <citation type="journal article" date="2015" name="Int. J. Syst. Evol. Microbiol.">
        <title>Sphingomonas hengshuiensis sp. nov., isolated from lake wetland.</title>
        <authorList>
            <person name="Wei S."/>
            <person name="Wang T."/>
            <person name="Liu H."/>
            <person name="Zhang C."/>
            <person name="Guo J."/>
            <person name="Wang Q."/>
            <person name="Liang K."/>
            <person name="Zhang Z."/>
        </authorList>
    </citation>
    <scope>NUCLEOTIDE SEQUENCE [LARGE SCALE GENOMIC DNA]</scope>
    <source>
        <strain evidence="3 4">WHSC-8</strain>
    </source>
</reference>
<evidence type="ECO:0000256" key="2">
    <source>
        <dbReference type="SAM" id="MobiDB-lite"/>
    </source>
</evidence>
<feature type="compositionally biased region" description="Basic and acidic residues" evidence="2">
    <location>
        <begin position="558"/>
        <end position="577"/>
    </location>
</feature>
<dbReference type="OrthoDB" id="38641at2"/>
<proteinExistence type="predicted"/>
<dbReference type="EMBL" id="CP010836">
    <property type="protein sequence ID" value="AJP72926.1"/>
    <property type="molecule type" value="Genomic_DNA"/>
</dbReference>
<keyword evidence="4" id="KW-1185">Reference proteome</keyword>
<dbReference type="KEGG" id="sphi:TS85_15700"/>
<dbReference type="Proteomes" id="UP000032300">
    <property type="component" value="Chromosome"/>
</dbReference>
<reference evidence="3 4" key="2">
    <citation type="submission" date="2015-02" db="EMBL/GenBank/DDBJ databases">
        <title>The complete genome of Sphingomonas hengshuiensis sp. WHSC-8 isolated from soil of Hengshui Lake.</title>
        <authorList>
            <person name="Wei S."/>
            <person name="Guo J."/>
            <person name="Su C."/>
            <person name="Wu R."/>
            <person name="Zhang Z."/>
            <person name="Liang K."/>
            <person name="Li H."/>
            <person name="Wang T."/>
            <person name="Liu H."/>
            <person name="Zhang C."/>
            <person name="Li Z."/>
            <person name="Wang Q."/>
            <person name="Meng J."/>
        </authorList>
    </citation>
    <scope>NUCLEOTIDE SEQUENCE [LARGE SCALE GENOMIC DNA]</scope>
    <source>
        <strain evidence="3 4">WHSC-8</strain>
    </source>
</reference>
<evidence type="ECO:0000313" key="3">
    <source>
        <dbReference type="EMBL" id="AJP72926.1"/>
    </source>
</evidence>
<evidence type="ECO:0000313" key="4">
    <source>
        <dbReference type="Proteomes" id="UP000032300"/>
    </source>
</evidence>
<keyword evidence="1" id="KW-0175">Coiled coil</keyword>
<dbReference type="RefSeq" id="WP_044333503.1">
    <property type="nucleotide sequence ID" value="NZ_CP010836.1"/>
</dbReference>
<gene>
    <name evidence="3" type="ORF">TS85_15700</name>
</gene>
<accession>A0A7U4J9V4</accession>
<feature type="region of interest" description="Disordered" evidence="2">
    <location>
        <begin position="552"/>
        <end position="577"/>
    </location>
</feature>
<dbReference type="AlphaFoldDB" id="A0A7U4J9V4"/>
<feature type="coiled-coil region" evidence="1">
    <location>
        <begin position="291"/>
        <end position="347"/>
    </location>
</feature>
<protein>
    <recommendedName>
        <fullName evidence="5">Bacteriophage tail tape measure N-terminal domain-containing protein</fullName>
    </recommendedName>
</protein>
<evidence type="ECO:0008006" key="5">
    <source>
        <dbReference type="Google" id="ProtNLM"/>
    </source>
</evidence>